<dbReference type="OrthoDB" id="10562763at2759"/>
<feature type="compositionally biased region" description="Polar residues" evidence="2">
    <location>
        <begin position="268"/>
        <end position="277"/>
    </location>
</feature>
<name>A0A9P5C3H1_9PLEO</name>
<feature type="region of interest" description="Disordered" evidence="2">
    <location>
        <begin position="266"/>
        <end position="295"/>
    </location>
</feature>
<feature type="region of interest" description="Disordered" evidence="2">
    <location>
        <begin position="1"/>
        <end position="35"/>
    </location>
</feature>
<evidence type="ECO:0000313" key="3">
    <source>
        <dbReference type="EMBL" id="KAF3043474.1"/>
    </source>
</evidence>
<feature type="region of interest" description="Disordered" evidence="2">
    <location>
        <begin position="324"/>
        <end position="350"/>
    </location>
</feature>
<evidence type="ECO:0000256" key="1">
    <source>
        <dbReference type="SAM" id="Coils"/>
    </source>
</evidence>
<feature type="coiled-coil region" evidence="1">
    <location>
        <begin position="183"/>
        <end position="245"/>
    </location>
</feature>
<keyword evidence="1" id="KW-0175">Coiled coil</keyword>
<evidence type="ECO:0000256" key="2">
    <source>
        <dbReference type="SAM" id="MobiDB-lite"/>
    </source>
</evidence>
<comment type="caution">
    <text evidence="3">The sequence shown here is derived from an EMBL/GenBank/DDBJ whole genome shotgun (WGS) entry which is preliminary data.</text>
</comment>
<keyword evidence="4" id="KW-1185">Reference proteome</keyword>
<proteinExistence type="predicted"/>
<reference evidence="3" key="1">
    <citation type="submission" date="2019-04" db="EMBL/GenBank/DDBJ databases">
        <title>Sequencing of skin fungus with MAO and IRED activity.</title>
        <authorList>
            <person name="Marsaioli A.J."/>
            <person name="Bonatto J.M.C."/>
            <person name="Reis Junior O."/>
        </authorList>
    </citation>
    <scope>NUCLEOTIDE SEQUENCE</scope>
    <source>
        <strain evidence="3">28M1</strain>
    </source>
</reference>
<sequence length="350" mass="39616">MSATAKPQHFGPPSPSRERETSPKRKRTDDTYEISTAQCDAGSQQLNSYRIDPSLMRRTTGHTSDDDKLLMGTEVEDFLQRCNARFAPARALQERTEEIPNRRLLHSITATQVTQARTGNDLLAFSNELHDFARHLNEQERYLHQKQAKLILQQQEFNSRLLEATVSQVTTTMNLARTSTEPVQAAQVEIERLKYNVEHLEYQDTIHETTIECILSELMVEKEARRSAEAKLRIVEAELRGTEAVVKFHSPEWKDVRGDEADDYIQADSPTLSSSRAGLSPAKGDTGEHQAHGSIRPTCRQAFSQDPSSTGYLLKEDTCGYQISAEEDSGENPSKPSMTVEMVWRDHREV</sequence>
<dbReference type="Proteomes" id="UP000758155">
    <property type="component" value="Unassembled WGS sequence"/>
</dbReference>
<dbReference type="AlphaFoldDB" id="A0A9P5C3H1"/>
<protein>
    <submittedName>
        <fullName evidence="3">Uncharacterized protein</fullName>
    </submittedName>
</protein>
<gene>
    <name evidence="3" type="ORF">E8E12_009234</name>
</gene>
<dbReference type="EMBL" id="SWKV01000012">
    <property type="protein sequence ID" value="KAF3043474.1"/>
    <property type="molecule type" value="Genomic_DNA"/>
</dbReference>
<accession>A0A9P5C3H1</accession>
<organism evidence="3 4">
    <name type="scientific">Didymella heteroderae</name>
    <dbReference type="NCBI Taxonomy" id="1769908"/>
    <lineage>
        <taxon>Eukaryota</taxon>
        <taxon>Fungi</taxon>
        <taxon>Dikarya</taxon>
        <taxon>Ascomycota</taxon>
        <taxon>Pezizomycotina</taxon>
        <taxon>Dothideomycetes</taxon>
        <taxon>Pleosporomycetidae</taxon>
        <taxon>Pleosporales</taxon>
        <taxon>Pleosporineae</taxon>
        <taxon>Didymellaceae</taxon>
        <taxon>Didymella</taxon>
    </lineage>
</organism>
<feature type="compositionally biased region" description="Basic and acidic residues" evidence="2">
    <location>
        <begin position="16"/>
        <end position="30"/>
    </location>
</feature>
<evidence type="ECO:0000313" key="4">
    <source>
        <dbReference type="Proteomes" id="UP000758155"/>
    </source>
</evidence>